<dbReference type="GeneTree" id="ENSGT00940000156765"/>
<dbReference type="SMART" id="SM00461">
    <property type="entry name" value="WH1"/>
    <property type="match status" value="1"/>
</dbReference>
<name>A0A8D2ARE7_SCIVU</name>
<evidence type="ECO:0000313" key="4">
    <source>
        <dbReference type="Proteomes" id="UP000694564"/>
    </source>
</evidence>
<dbReference type="GO" id="GO:0030036">
    <property type="term" value="P:actin cytoskeleton organization"/>
    <property type="evidence" value="ECO:0007669"/>
    <property type="project" value="TreeGrafter"/>
</dbReference>
<dbReference type="Pfam" id="PF00568">
    <property type="entry name" value="WH1"/>
    <property type="match status" value="1"/>
</dbReference>
<keyword evidence="4" id="KW-1185">Reference proteome</keyword>
<dbReference type="SUPFAM" id="SSF50729">
    <property type="entry name" value="PH domain-like"/>
    <property type="match status" value="1"/>
</dbReference>
<dbReference type="OrthoDB" id="31170at2759"/>
<dbReference type="AlphaFoldDB" id="A0A8D2ARE7"/>
<dbReference type="Gene3D" id="2.30.29.30">
    <property type="entry name" value="Pleckstrin-homology domain (PH domain)/Phosphotyrosine-binding domain (PTB)"/>
    <property type="match status" value="1"/>
</dbReference>
<evidence type="ECO:0000256" key="1">
    <source>
        <dbReference type="SAM" id="MobiDB-lite"/>
    </source>
</evidence>
<dbReference type="PANTHER" id="PTHR11202:SF12">
    <property type="entry name" value="VASODILATOR-STIMULATED PHOSPHOPROTEIN"/>
    <property type="match status" value="1"/>
</dbReference>
<proteinExistence type="predicted"/>
<dbReference type="Ensembl" id="ENSSVLT00005004074.1">
    <property type="protein sequence ID" value="ENSSVLP00005003704.1"/>
    <property type="gene ID" value="ENSSVLG00005002968.1"/>
</dbReference>
<accession>A0A8D2ARE7</accession>
<dbReference type="PANTHER" id="PTHR11202">
    <property type="entry name" value="SPROUTY-RELATED, EVH1 DOMAIN-CONTAINING PROTEIN FAMILY MEMBER"/>
    <property type="match status" value="1"/>
</dbReference>
<feature type="region of interest" description="Disordered" evidence="1">
    <location>
        <begin position="74"/>
        <end position="108"/>
    </location>
</feature>
<organism evidence="3 4">
    <name type="scientific">Sciurus vulgaris</name>
    <name type="common">Eurasian red squirrel</name>
    <dbReference type="NCBI Taxonomy" id="55149"/>
    <lineage>
        <taxon>Eukaryota</taxon>
        <taxon>Metazoa</taxon>
        <taxon>Chordata</taxon>
        <taxon>Craniata</taxon>
        <taxon>Vertebrata</taxon>
        <taxon>Euteleostomi</taxon>
        <taxon>Mammalia</taxon>
        <taxon>Eutheria</taxon>
        <taxon>Euarchontoglires</taxon>
        <taxon>Glires</taxon>
        <taxon>Rodentia</taxon>
        <taxon>Sciuromorpha</taxon>
        <taxon>Sciuridae</taxon>
        <taxon>Sciurinae</taxon>
        <taxon>Sciurini</taxon>
        <taxon>Sciurus</taxon>
    </lineage>
</organism>
<dbReference type="GO" id="GO:0017124">
    <property type="term" value="F:SH3 domain binding"/>
    <property type="evidence" value="ECO:0007669"/>
    <property type="project" value="TreeGrafter"/>
</dbReference>
<dbReference type="GO" id="GO:0005522">
    <property type="term" value="F:profilin binding"/>
    <property type="evidence" value="ECO:0007669"/>
    <property type="project" value="TreeGrafter"/>
</dbReference>
<reference evidence="3" key="2">
    <citation type="submission" date="2025-08" db="UniProtKB">
        <authorList>
            <consortium name="Ensembl"/>
        </authorList>
    </citation>
    <scope>IDENTIFICATION</scope>
</reference>
<dbReference type="GO" id="GO:0001843">
    <property type="term" value="P:neural tube closure"/>
    <property type="evidence" value="ECO:0007669"/>
    <property type="project" value="TreeGrafter"/>
</dbReference>
<reference evidence="3" key="3">
    <citation type="submission" date="2025-09" db="UniProtKB">
        <authorList>
            <consortium name="Ensembl"/>
        </authorList>
    </citation>
    <scope>IDENTIFICATION</scope>
</reference>
<dbReference type="InterPro" id="IPR000697">
    <property type="entry name" value="WH1/EVH1_dom"/>
</dbReference>
<sequence>VSETVICSSRATVMLYDDGNERWPPARTGPQAFCRVQIYHSPTMQPGQQVLSNCAIVQGVKYNQPLAWLQPFWEPNSGKSASRRRPQEGPWPPKLRTVEAQVQGSWRR</sequence>
<dbReference type="InterPro" id="IPR011993">
    <property type="entry name" value="PH-like_dom_sf"/>
</dbReference>
<feature type="domain" description="WH1" evidence="2">
    <location>
        <begin position="1"/>
        <end position="89"/>
    </location>
</feature>
<protein>
    <recommendedName>
        <fullName evidence="2">WH1 domain-containing protein</fullName>
    </recommendedName>
</protein>
<dbReference type="GO" id="GO:0007411">
    <property type="term" value="P:axon guidance"/>
    <property type="evidence" value="ECO:0007669"/>
    <property type="project" value="TreeGrafter"/>
</dbReference>
<dbReference type="GO" id="GO:0030838">
    <property type="term" value="P:positive regulation of actin filament polymerization"/>
    <property type="evidence" value="ECO:0007669"/>
    <property type="project" value="TreeGrafter"/>
</dbReference>
<dbReference type="Proteomes" id="UP000694564">
    <property type="component" value="Chromosome 1"/>
</dbReference>
<reference evidence="3" key="1">
    <citation type="submission" date="2020-06" db="EMBL/GenBank/DDBJ databases">
        <authorList>
            <consortium name="Wellcome Sanger Institute Data Sharing"/>
        </authorList>
    </citation>
    <scope>NUCLEOTIDE SEQUENCE [LARGE SCALE GENOMIC DNA]</scope>
</reference>
<evidence type="ECO:0000259" key="2">
    <source>
        <dbReference type="SMART" id="SM00461"/>
    </source>
</evidence>
<evidence type="ECO:0000313" key="3">
    <source>
        <dbReference type="Ensembl" id="ENSSVLP00005003704.1"/>
    </source>
</evidence>